<comment type="caution">
    <text evidence="1">The sequence shown here is derived from an EMBL/GenBank/DDBJ whole genome shotgun (WGS) entry which is preliminary data.</text>
</comment>
<proteinExistence type="predicted"/>
<dbReference type="EMBL" id="MHVL01000019">
    <property type="protein sequence ID" value="OHA93455.1"/>
    <property type="molecule type" value="Genomic_DNA"/>
</dbReference>
<evidence type="ECO:0000313" key="2">
    <source>
        <dbReference type="Proteomes" id="UP000179264"/>
    </source>
</evidence>
<sequence length="61" mass="7146">MHTWDGPLEKKGDGQKDKASRYKTTEVLFFSLYIYCTTKILRAQLFFKKAEYGGFLFITIT</sequence>
<reference evidence="1 2" key="1">
    <citation type="journal article" date="2016" name="Nat. Commun.">
        <title>Thousands of microbial genomes shed light on interconnected biogeochemical processes in an aquifer system.</title>
        <authorList>
            <person name="Anantharaman K."/>
            <person name="Brown C.T."/>
            <person name="Hug L.A."/>
            <person name="Sharon I."/>
            <person name="Castelle C.J."/>
            <person name="Probst A.J."/>
            <person name="Thomas B.C."/>
            <person name="Singh A."/>
            <person name="Wilkins M.J."/>
            <person name="Karaoz U."/>
            <person name="Brodie E.L."/>
            <person name="Williams K.H."/>
            <person name="Hubbard S.S."/>
            <person name="Banfield J.F."/>
        </authorList>
    </citation>
    <scope>NUCLEOTIDE SEQUENCE [LARGE SCALE GENOMIC DNA]</scope>
</reference>
<name>A0A1G2T847_9BACT</name>
<dbReference type="AlphaFoldDB" id="A0A1G2T847"/>
<protein>
    <submittedName>
        <fullName evidence="1">Uncharacterized protein</fullName>
    </submittedName>
</protein>
<gene>
    <name evidence="1" type="ORF">A2W58_02385</name>
</gene>
<dbReference type="Proteomes" id="UP000179264">
    <property type="component" value="Unassembled WGS sequence"/>
</dbReference>
<organism evidence="1 2">
    <name type="scientific">Candidatus Zambryskibacteria bacterium RIFCSPHIGHO2_02_38_10.5</name>
    <dbReference type="NCBI Taxonomy" id="1802742"/>
    <lineage>
        <taxon>Bacteria</taxon>
        <taxon>Candidatus Zambryskiibacteriota</taxon>
    </lineage>
</organism>
<accession>A0A1G2T847</accession>
<evidence type="ECO:0000313" key="1">
    <source>
        <dbReference type="EMBL" id="OHA93455.1"/>
    </source>
</evidence>